<dbReference type="GeneID" id="112494488"/>
<proteinExistence type="predicted"/>
<accession>A0AAJ7W205</accession>
<protein>
    <submittedName>
        <fullName evidence="3">Uncharacterized protein LOC112494488</fullName>
    </submittedName>
</protein>
<name>A0AAJ7W205_CEPCN</name>
<dbReference type="RefSeq" id="XP_024941615.1">
    <property type="nucleotide sequence ID" value="XM_025085847.1"/>
</dbReference>
<evidence type="ECO:0000313" key="2">
    <source>
        <dbReference type="Proteomes" id="UP000694920"/>
    </source>
</evidence>
<dbReference type="AlphaFoldDB" id="A0AAJ7W205"/>
<keyword evidence="1" id="KW-0732">Signal</keyword>
<reference evidence="3" key="1">
    <citation type="submission" date="2025-08" db="UniProtKB">
        <authorList>
            <consortium name="RefSeq"/>
        </authorList>
    </citation>
    <scope>IDENTIFICATION</scope>
</reference>
<dbReference type="Proteomes" id="UP000694920">
    <property type="component" value="Unplaced"/>
</dbReference>
<evidence type="ECO:0000313" key="3">
    <source>
        <dbReference type="RefSeq" id="XP_024941615.1"/>
    </source>
</evidence>
<evidence type="ECO:0000256" key="1">
    <source>
        <dbReference type="SAM" id="SignalP"/>
    </source>
</evidence>
<sequence length="119" mass="13676">MRACFILMWLMLFVIKLTAADTTDSKYCFQFTWLGSMYDNHSTVNINCTTYEGVPCFEPFVITGDSTQPNVTYMWDTFNHANITCPLRSGYTCIKYTFVYNNAGKYTSDMLQSRATSVE</sequence>
<feature type="chain" id="PRO_5042464839" evidence="1">
    <location>
        <begin position="20"/>
        <end position="119"/>
    </location>
</feature>
<keyword evidence="2" id="KW-1185">Reference proteome</keyword>
<organism evidence="2 3">
    <name type="scientific">Cephus cinctus</name>
    <name type="common">Wheat stem sawfly</name>
    <dbReference type="NCBI Taxonomy" id="211228"/>
    <lineage>
        <taxon>Eukaryota</taxon>
        <taxon>Metazoa</taxon>
        <taxon>Ecdysozoa</taxon>
        <taxon>Arthropoda</taxon>
        <taxon>Hexapoda</taxon>
        <taxon>Insecta</taxon>
        <taxon>Pterygota</taxon>
        <taxon>Neoptera</taxon>
        <taxon>Endopterygota</taxon>
        <taxon>Hymenoptera</taxon>
        <taxon>Cephoidea</taxon>
        <taxon>Cephidae</taxon>
        <taxon>Cephus</taxon>
    </lineage>
</organism>
<dbReference type="KEGG" id="ccin:112494488"/>
<feature type="signal peptide" evidence="1">
    <location>
        <begin position="1"/>
        <end position="19"/>
    </location>
</feature>
<gene>
    <name evidence="3" type="primary">LOC112494488</name>
</gene>